<dbReference type="GO" id="GO:0005524">
    <property type="term" value="F:ATP binding"/>
    <property type="evidence" value="ECO:0007669"/>
    <property type="project" value="UniProtKB-KW"/>
</dbReference>
<dbReference type="RefSeq" id="WP_092284053.1">
    <property type="nucleotide sequence ID" value="NZ_FOPJ01000002.1"/>
</dbReference>
<dbReference type="GO" id="GO:0015833">
    <property type="term" value="P:peptide transport"/>
    <property type="evidence" value="ECO:0007669"/>
    <property type="project" value="InterPro"/>
</dbReference>
<evidence type="ECO:0000313" key="7">
    <source>
        <dbReference type="EMBL" id="SFG28539.1"/>
    </source>
</evidence>
<dbReference type="Gene3D" id="3.40.50.300">
    <property type="entry name" value="P-loop containing nucleotide triphosphate hydrolases"/>
    <property type="match status" value="2"/>
</dbReference>
<evidence type="ECO:0000256" key="5">
    <source>
        <dbReference type="SAM" id="MobiDB-lite"/>
    </source>
</evidence>
<proteinExistence type="inferred from homology"/>
<dbReference type="NCBIfam" id="NF008453">
    <property type="entry name" value="PRK11308.1"/>
    <property type="match status" value="2"/>
</dbReference>
<feature type="compositionally biased region" description="Basic and acidic residues" evidence="5">
    <location>
        <begin position="22"/>
        <end position="32"/>
    </location>
</feature>
<sequence length="569" mass="61719">MSTPSPGQQSQLDRQSAPLALEVRDLRITDTKKAKKSHGRNRGRDHQRDPQAAELLHGINFVIPKGGRLGLIGESGSGKSLTALGIMGLLPEGLEASGQITIGDTQLDGSEVSATSLLGARTKVFEKLRGRKVAMIFQEPMTALNPLMRVGRQVAEIMEVHGRPHQEATTRTRELFEDVGLGEEKLRSYPHELSGGQRQRVLIAMALANDPDVLICDEPTTALDVTVQKQILDLISALVARTDTALLFITHDLGVVAQMCEQVVVLHRGTQVEEGSVEEVLRNPQKEYTKKLVLASQPGAPAQLPANLSDKDATPSLAVNAQGLSRIYRRRRTLDFLALDSVDLHVPAGGRCGIVGGSGSGKSTLLKILGGLDKPDEGQVELFGTPLSEFSRKDLSQTVQLVFQDPASSLDPRMPIGLSIAEPLRGRGLSKQQRMARVAEVLSDVGLDPEMATRLPHEFSGGQRQRISIARALSVRPKILLADEPVSALDVSVRAQVLALLDCMAADYGLTLLFVSHDLAVVRELCTHVAVVNHGRIVEHGLTENIWRNPQDPYTQALLAAIPRVEQRV</sequence>
<evidence type="ECO:0000259" key="6">
    <source>
        <dbReference type="PROSITE" id="PS50893"/>
    </source>
</evidence>
<evidence type="ECO:0000256" key="1">
    <source>
        <dbReference type="ARBA" id="ARBA00005417"/>
    </source>
</evidence>
<dbReference type="STRING" id="185761.SAMN05660282_00491"/>
<name>A0A1I2QMJ2_9CORY</name>
<dbReference type="InterPro" id="IPR017871">
    <property type="entry name" value="ABC_transporter-like_CS"/>
</dbReference>
<dbReference type="InterPro" id="IPR050319">
    <property type="entry name" value="ABC_transp_ATP-bind"/>
</dbReference>
<dbReference type="OrthoDB" id="8036461at2"/>
<feature type="compositionally biased region" description="Polar residues" evidence="5">
    <location>
        <begin position="1"/>
        <end position="14"/>
    </location>
</feature>
<reference evidence="7 8" key="1">
    <citation type="submission" date="2016-10" db="EMBL/GenBank/DDBJ databases">
        <authorList>
            <person name="de Groot N.N."/>
        </authorList>
    </citation>
    <scope>NUCLEOTIDE SEQUENCE [LARGE SCALE GENOMIC DNA]</scope>
    <source>
        <strain>J11</strain>
        <strain evidence="8">PG 39</strain>
    </source>
</reference>
<evidence type="ECO:0000256" key="4">
    <source>
        <dbReference type="ARBA" id="ARBA00022840"/>
    </source>
</evidence>
<keyword evidence="3" id="KW-0547">Nucleotide-binding</keyword>
<comment type="similarity">
    <text evidence="1">Belongs to the ABC transporter superfamily.</text>
</comment>
<dbReference type="PROSITE" id="PS00211">
    <property type="entry name" value="ABC_TRANSPORTER_1"/>
    <property type="match status" value="2"/>
</dbReference>
<keyword evidence="2" id="KW-0813">Transport</keyword>
<keyword evidence="8" id="KW-1185">Reference proteome</keyword>
<dbReference type="InterPro" id="IPR003593">
    <property type="entry name" value="AAA+_ATPase"/>
</dbReference>
<dbReference type="InterPro" id="IPR027417">
    <property type="entry name" value="P-loop_NTPase"/>
</dbReference>
<keyword evidence="4 7" id="KW-0067">ATP-binding</keyword>
<evidence type="ECO:0000256" key="3">
    <source>
        <dbReference type="ARBA" id="ARBA00022741"/>
    </source>
</evidence>
<gene>
    <name evidence="7" type="ORF">SAMN05660282_00491</name>
</gene>
<dbReference type="InterPro" id="IPR013563">
    <property type="entry name" value="Oligopep_ABC_C"/>
</dbReference>
<protein>
    <submittedName>
        <fullName evidence="7">Peptide/nickel transport system ATP-binding protein</fullName>
    </submittedName>
</protein>
<dbReference type="Pfam" id="PF08352">
    <property type="entry name" value="oligo_HPY"/>
    <property type="match status" value="1"/>
</dbReference>
<dbReference type="SMART" id="SM00382">
    <property type="entry name" value="AAA"/>
    <property type="match status" value="2"/>
</dbReference>
<accession>A0A1I2QMJ2</accession>
<dbReference type="PROSITE" id="PS50893">
    <property type="entry name" value="ABC_TRANSPORTER_2"/>
    <property type="match status" value="2"/>
</dbReference>
<dbReference type="Pfam" id="PF00005">
    <property type="entry name" value="ABC_tran"/>
    <property type="match status" value="2"/>
</dbReference>
<dbReference type="SUPFAM" id="SSF52540">
    <property type="entry name" value="P-loop containing nucleoside triphosphate hydrolases"/>
    <property type="match status" value="2"/>
</dbReference>
<feature type="region of interest" description="Disordered" evidence="5">
    <location>
        <begin position="1"/>
        <end position="50"/>
    </location>
</feature>
<organism evidence="7 8">
    <name type="scientific">Corynebacterium spheniscorum</name>
    <dbReference type="NCBI Taxonomy" id="185761"/>
    <lineage>
        <taxon>Bacteria</taxon>
        <taxon>Bacillati</taxon>
        <taxon>Actinomycetota</taxon>
        <taxon>Actinomycetes</taxon>
        <taxon>Mycobacteriales</taxon>
        <taxon>Corynebacteriaceae</taxon>
        <taxon>Corynebacterium</taxon>
    </lineage>
</organism>
<evidence type="ECO:0000313" key="8">
    <source>
        <dbReference type="Proteomes" id="UP000199065"/>
    </source>
</evidence>
<dbReference type="CDD" id="cd03257">
    <property type="entry name" value="ABC_NikE_OppD_transporters"/>
    <property type="match status" value="2"/>
</dbReference>
<dbReference type="InterPro" id="IPR003439">
    <property type="entry name" value="ABC_transporter-like_ATP-bd"/>
</dbReference>
<feature type="domain" description="ABC transporter" evidence="6">
    <location>
        <begin position="319"/>
        <end position="559"/>
    </location>
</feature>
<dbReference type="PANTHER" id="PTHR43776:SF7">
    <property type="entry name" value="D,D-DIPEPTIDE TRANSPORT ATP-BINDING PROTEIN DDPF-RELATED"/>
    <property type="match status" value="1"/>
</dbReference>
<dbReference type="GO" id="GO:0016887">
    <property type="term" value="F:ATP hydrolysis activity"/>
    <property type="evidence" value="ECO:0007669"/>
    <property type="project" value="InterPro"/>
</dbReference>
<evidence type="ECO:0000256" key="2">
    <source>
        <dbReference type="ARBA" id="ARBA00022448"/>
    </source>
</evidence>
<dbReference type="PANTHER" id="PTHR43776">
    <property type="entry name" value="TRANSPORT ATP-BINDING PROTEIN"/>
    <property type="match status" value="1"/>
</dbReference>
<dbReference type="GO" id="GO:0055085">
    <property type="term" value="P:transmembrane transport"/>
    <property type="evidence" value="ECO:0007669"/>
    <property type="project" value="UniProtKB-ARBA"/>
</dbReference>
<dbReference type="Proteomes" id="UP000199065">
    <property type="component" value="Unassembled WGS sequence"/>
</dbReference>
<feature type="domain" description="ABC transporter" evidence="6">
    <location>
        <begin position="26"/>
        <end position="293"/>
    </location>
</feature>
<dbReference type="AlphaFoldDB" id="A0A1I2QMJ2"/>
<dbReference type="EMBL" id="FOPJ01000002">
    <property type="protein sequence ID" value="SFG28539.1"/>
    <property type="molecule type" value="Genomic_DNA"/>
</dbReference>